<dbReference type="GO" id="GO:0005737">
    <property type="term" value="C:cytoplasm"/>
    <property type="evidence" value="ECO:0007669"/>
    <property type="project" value="UniProtKB-SubCell"/>
</dbReference>
<dbReference type="STRING" id="30522.A0A4W2D5K8"/>
<dbReference type="InterPro" id="IPR001058">
    <property type="entry name" value="Synuclein"/>
</dbReference>
<feature type="compositionally biased region" description="Basic and acidic residues" evidence="6">
    <location>
        <begin position="90"/>
        <end position="108"/>
    </location>
</feature>
<dbReference type="Gene3D" id="1.10.287.700">
    <property type="entry name" value="Helix hairpin bin"/>
    <property type="match status" value="1"/>
</dbReference>
<feature type="region of interest" description="Disordered" evidence="6">
    <location>
        <begin position="90"/>
        <end position="146"/>
    </location>
</feature>
<reference evidence="7 8" key="1">
    <citation type="submission" date="2018-11" db="EMBL/GenBank/DDBJ databases">
        <title>Haplotype-resolved cattle genomes.</title>
        <authorList>
            <person name="Low W.Y."/>
            <person name="Tearle R."/>
            <person name="Bickhart D.M."/>
            <person name="Rosen B.D."/>
            <person name="Koren S."/>
            <person name="Rhie A."/>
            <person name="Hiendleder S."/>
            <person name="Phillippy A.M."/>
            <person name="Smith T.P.L."/>
            <person name="Williams J.L."/>
        </authorList>
    </citation>
    <scope>NUCLEOTIDE SEQUENCE [LARGE SCALE GENOMIC DNA]</scope>
</reference>
<dbReference type="PANTHER" id="PTHR13820">
    <property type="entry name" value="SYNUCLEIN"/>
    <property type="match status" value="1"/>
</dbReference>
<dbReference type="InterPro" id="IPR002461">
    <property type="entry name" value="Synuclein_beta"/>
</dbReference>
<dbReference type="GO" id="GO:1903136">
    <property type="term" value="F:cuprous ion binding"/>
    <property type="evidence" value="ECO:0007669"/>
    <property type="project" value="TreeGrafter"/>
</dbReference>
<dbReference type="FunFam" id="1.10.287.700:FF:000001">
    <property type="entry name" value="Alpha-synuclein"/>
    <property type="match status" value="1"/>
</dbReference>
<protein>
    <recommendedName>
        <fullName evidence="5">Beta-synuclein</fullName>
    </recommendedName>
</protein>
<dbReference type="GO" id="GO:0007268">
    <property type="term" value="P:chemical synaptic transmission"/>
    <property type="evidence" value="ECO:0007669"/>
    <property type="project" value="TreeGrafter"/>
</dbReference>
<dbReference type="Proteomes" id="UP000314981">
    <property type="component" value="Chromosome 7"/>
</dbReference>
<dbReference type="AlphaFoldDB" id="A0A4W2D5K8"/>
<accession>A0A4W2D5K8</accession>
<dbReference type="PANTHER" id="PTHR13820:SF4">
    <property type="entry name" value="BETA-SYNUCLEIN"/>
    <property type="match status" value="1"/>
</dbReference>
<evidence type="ECO:0000313" key="8">
    <source>
        <dbReference type="Proteomes" id="UP000314981"/>
    </source>
</evidence>
<dbReference type="GO" id="GO:0043025">
    <property type="term" value="C:neuronal cell body"/>
    <property type="evidence" value="ECO:0007669"/>
    <property type="project" value="TreeGrafter"/>
</dbReference>
<evidence type="ECO:0000256" key="1">
    <source>
        <dbReference type="ARBA" id="ARBA00004496"/>
    </source>
</evidence>
<organism evidence="7 8">
    <name type="scientific">Bos indicus x Bos taurus</name>
    <name type="common">Hybrid cattle</name>
    <dbReference type="NCBI Taxonomy" id="30522"/>
    <lineage>
        <taxon>Eukaryota</taxon>
        <taxon>Metazoa</taxon>
        <taxon>Chordata</taxon>
        <taxon>Craniata</taxon>
        <taxon>Vertebrata</taxon>
        <taxon>Euteleostomi</taxon>
        <taxon>Mammalia</taxon>
        <taxon>Eutheria</taxon>
        <taxon>Laurasiatheria</taxon>
        <taxon>Artiodactyla</taxon>
        <taxon>Ruminantia</taxon>
        <taxon>Pecora</taxon>
        <taxon>Bovidae</taxon>
        <taxon>Bovinae</taxon>
        <taxon>Bos</taxon>
    </lineage>
</organism>
<evidence type="ECO:0000256" key="5">
    <source>
        <dbReference type="RuleBase" id="RU361225"/>
    </source>
</evidence>
<dbReference type="Ensembl" id="ENSBIXT00000035697.1">
    <property type="protein sequence ID" value="ENSBIXP00000021171.1"/>
    <property type="gene ID" value="ENSBIXG00000024321.1"/>
</dbReference>
<evidence type="ECO:0000313" key="7">
    <source>
        <dbReference type="Ensembl" id="ENSBIXP00000021171.1"/>
    </source>
</evidence>
<dbReference type="Pfam" id="PF01387">
    <property type="entry name" value="Synuclein"/>
    <property type="match status" value="1"/>
</dbReference>
<reference evidence="7" key="3">
    <citation type="submission" date="2025-09" db="UniProtKB">
        <authorList>
            <consortium name="Ensembl"/>
        </authorList>
    </citation>
    <scope>IDENTIFICATION</scope>
</reference>
<keyword evidence="3" id="KW-0963">Cytoplasm</keyword>
<name>A0A4W2D5K8_BOBOX</name>
<sequence length="218" mass="23104">MDVFMKGLSMAKEGVVAAAEKTKQGVTEAAEKTKEGVLYVGSKTREGVVQGVASVAEKTKEQASHLGGAVFSGAGNIAAATGLVKKEEFPTDLKPEEVAQEAAEERVMRNSPRRSIRSMSQRRKGPGRPPTSSTIPSRSPAPPPRARAVLLPLPLKTRDLPSLRGAPWEPVFESLCLSFPPASNPGAWTGLGLRPRLGTSQHVCCPFRAPSGLVSARL</sequence>
<keyword evidence="8" id="KW-1185">Reference proteome</keyword>
<dbReference type="SUPFAM" id="SSF118375">
    <property type="entry name" value="Synuclein"/>
    <property type="match status" value="1"/>
</dbReference>
<dbReference type="GO" id="GO:0048488">
    <property type="term" value="P:synaptic vesicle endocytosis"/>
    <property type="evidence" value="ECO:0007669"/>
    <property type="project" value="TreeGrafter"/>
</dbReference>
<dbReference type="PRINTS" id="PR01211">
    <property type="entry name" value="SYNUCLEIN"/>
</dbReference>
<evidence type="ECO:0000256" key="6">
    <source>
        <dbReference type="SAM" id="MobiDB-lite"/>
    </source>
</evidence>
<proteinExistence type="inferred from homology"/>
<dbReference type="GO" id="GO:0043679">
    <property type="term" value="C:axon terminus"/>
    <property type="evidence" value="ECO:0007669"/>
    <property type="project" value="TreeGrafter"/>
</dbReference>
<evidence type="ECO:0000256" key="4">
    <source>
        <dbReference type="ARBA" id="ARBA00022737"/>
    </source>
</evidence>
<keyword evidence="4" id="KW-0677">Repeat</keyword>
<dbReference type="GO" id="GO:0050808">
    <property type="term" value="P:synapse organization"/>
    <property type="evidence" value="ECO:0007669"/>
    <property type="project" value="TreeGrafter"/>
</dbReference>
<evidence type="ECO:0000256" key="3">
    <source>
        <dbReference type="ARBA" id="ARBA00022490"/>
    </source>
</evidence>
<reference evidence="7" key="2">
    <citation type="submission" date="2025-08" db="UniProtKB">
        <authorList>
            <consortium name="Ensembl"/>
        </authorList>
    </citation>
    <scope>IDENTIFICATION</scope>
</reference>
<feature type="compositionally biased region" description="Basic residues" evidence="6">
    <location>
        <begin position="111"/>
        <end position="126"/>
    </location>
</feature>
<comment type="similarity">
    <text evidence="2 5">Belongs to the synuclein family.</text>
</comment>
<comment type="subcellular location">
    <subcellularLocation>
        <location evidence="1">Cytoplasm</location>
    </subcellularLocation>
</comment>
<evidence type="ECO:0000256" key="2">
    <source>
        <dbReference type="ARBA" id="ARBA00009147"/>
    </source>
</evidence>
<dbReference type="PRINTS" id="PR01213">
    <property type="entry name" value="BSYNUCLEIN"/>
</dbReference>